<dbReference type="Gene3D" id="3.30.420.10">
    <property type="entry name" value="Ribonuclease H-like superfamily/Ribonuclease H"/>
    <property type="match status" value="1"/>
</dbReference>
<evidence type="ECO:0000256" key="1">
    <source>
        <dbReference type="ARBA" id="ARBA00022722"/>
    </source>
</evidence>
<dbReference type="InterPro" id="IPR012337">
    <property type="entry name" value="RNaseH-like_sf"/>
</dbReference>
<accession>A0A1E3JIM9</accession>
<keyword evidence="3" id="KW-0269">Exonuclease</keyword>
<name>A0A1E3JIM9_9TREE</name>
<evidence type="ECO:0000256" key="3">
    <source>
        <dbReference type="ARBA" id="ARBA00022839"/>
    </source>
</evidence>
<dbReference type="InterPro" id="IPR047201">
    <property type="entry name" value="ERI-1_3'hExo-like"/>
</dbReference>
<dbReference type="GO" id="GO:0000175">
    <property type="term" value="F:3'-5'-RNA exonuclease activity"/>
    <property type="evidence" value="ECO:0007669"/>
    <property type="project" value="InterPro"/>
</dbReference>
<feature type="region of interest" description="Disordered" evidence="4">
    <location>
        <begin position="385"/>
        <end position="420"/>
    </location>
</feature>
<dbReference type="PANTHER" id="PTHR23044">
    <property type="entry name" value="3'-5' EXONUCLEASE ERI1-RELATED"/>
    <property type="match status" value="1"/>
</dbReference>
<evidence type="ECO:0000259" key="5">
    <source>
        <dbReference type="SMART" id="SM00479"/>
    </source>
</evidence>
<gene>
    <name evidence="6" type="ORF">L198_03067</name>
</gene>
<feature type="compositionally biased region" description="Low complexity" evidence="4">
    <location>
        <begin position="404"/>
        <end position="413"/>
    </location>
</feature>
<dbReference type="CDD" id="cd06133">
    <property type="entry name" value="ERI-1_3'hExo_like"/>
    <property type="match status" value="1"/>
</dbReference>
<dbReference type="Proteomes" id="UP000094819">
    <property type="component" value="Unassembled WGS sequence"/>
</dbReference>
<keyword evidence="7" id="KW-1185">Reference proteome</keyword>
<feature type="compositionally biased region" description="Basic and acidic residues" evidence="4">
    <location>
        <begin position="85"/>
        <end position="94"/>
    </location>
</feature>
<protein>
    <recommendedName>
        <fullName evidence="5">Exonuclease domain-containing protein</fullName>
    </recommendedName>
</protein>
<dbReference type="Pfam" id="PF00929">
    <property type="entry name" value="RNase_T"/>
    <property type="match status" value="1"/>
</dbReference>
<feature type="region of interest" description="Disordered" evidence="4">
    <location>
        <begin position="501"/>
        <end position="612"/>
    </location>
</feature>
<organism evidence="6 7">
    <name type="scientific">Cryptococcus wingfieldii CBS 7118</name>
    <dbReference type="NCBI Taxonomy" id="1295528"/>
    <lineage>
        <taxon>Eukaryota</taxon>
        <taxon>Fungi</taxon>
        <taxon>Dikarya</taxon>
        <taxon>Basidiomycota</taxon>
        <taxon>Agaricomycotina</taxon>
        <taxon>Tremellomycetes</taxon>
        <taxon>Tremellales</taxon>
        <taxon>Cryptococcaceae</taxon>
        <taxon>Cryptococcus</taxon>
    </lineage>
</organism>
<feature type="domain" description="Exonuclease" evidence="5">
    <location>
        <begin position="175"/>
        <end position="464"/>
    </location>
</feature>
<dbReference type="SUPFAM" id="SSF53098">
    <property type="entry name" value="Ribonuclease H-like"/>
    <property type="match status" value="1"/>
</dbReference>
<keyword evidence="2" id="KW-0378">Hydrolase</keyword>
<proteinExistence type="predicted"/>
<dbReference type="InterPro" id="IPR051274">
    <property type="entry name" value="3-5_Exoribonuclease"/>
</dbReference>
<dbReference type="PANTHER" id="PTHR23044:SF61">
    <property type="entry name" value="3'-5' EXORIBONUCLEASE 1-RELATED"/>
    <property type="match status" value="1"/>
</dbReference>
<reference evidence="6 7" key="1">
    <citation type="submission" date="2016-06" db="EMBL/GenBank/DDBJ databases">
        <title>Evolution of pathogenesis and genome organization in the Tremellales.</title>
        <authorList>
            <person name="Cuomo C."/>
            <person name="Litvintseva A."/>
            <person name="Heitman J."/>
            <person name="Chen Y."/>
            <person name="Sun S."/>
            <person name="Springer D."/>
            <person name="Dromer F."/>
            <person name="Young S."/>
            <person name="Zeng Q."/>
            <person name="Chapman S."/>
            <person name="Gujja S."/>
            <person name="Saif S."/>
            <person name="Birren B."/>
        </authorList>
    </citation>
    <scope>NUCLEOTIDE SEQUENCE [LARGE SCALE GENOMIC DNA]</scope>
    <source>
        <strain evidence="6 7">CBS 7118</strain>
    </source>
</reference>
<sequence length="612" mass="68282">MSYDPPQETWSAPTYQPGAWGQAPIQQYNLKPDSGTDPQEILADKLGYMELGGDKEGQGEEESEAAGDSPEPVDVPGLPKISKKNTVDELRDALQKMGLSPKGKKETLRAQTAVQAAALAMAPPPEDPSTPLSDSDNPWEVAFPSDSVLAAHFAEKERRRAERQQMKESGQKFRSFLCFDVEATCRGGKEFDWPNEIIEFPVVLVKWGEEPDEEGKRVLEKVDTFRSYVRPTWQPVLTDFCKALTGITQEIVDASPTFPEVLKELEVWLDKWDLRGEKGLKDAIWVTDGPWDLRDFVPKQLHITPPDPYPNFFHGPYLNIKHGVQSVMSEINRRRVYADAHPDNAANERATMPITTSRRGGKWRPGAGAEGYGAAVARAFRSDGAIPVTAPSTPTRSGAPDAPGSPSTPTGQTPPRPRTDYYLNIAGMCEALGLGEFEGRQHSGLDDATNIARILIKLSEKNVIFEANGLIQPTHSGKRYAWMGESGKVIWEDWMSFQKPQEDPVQKKELDKQRNIEEAKRQKEEADGKKAEKEERKKLVEEEHAANRAAKAAKAAAKDHTEEIWDDEEGYDEDQEYQEQPRDEGPTDSLVFVPRAVSRGQRRGSANRIRSP</sequence>
<feature type="region of interest" description="Disordered" evidence="4">
    <location>
        <begin position="1"/>
        <end position="20"/>
    </location>
</feature>
<comment type="caution">
    <text evidence="6">The sequence shown here is derived from an EMBL/GenBank/DDBJ whole genome shotgun (WGS) entry which is preliminary data.</text>
</comment>
<dbReference type="EMBL" id="AWGH01000007">
    <property type="protein sequence ID" value="ODO00741.1"/>
    <property type="molecule type" value="Genomic_DNA"/>
</dbReference>
<keyword evidence="1" id="KW-0540">Nuclease</keyword>
<feature type="compositionally biased region" description="Acidic residues" evidence="4">
    <location>
        <begin position="564"/>
        <end position="577"/>
    </location>
</feature>
<dbReference type="RefSeq" id="XP_019032933.1">
    <property type="nucleotide sequence ID" value="XM_019175201.1"/>
</dbReference>
<dbReference type="SMART" id="SM00479">
    <property type="entry name" value="EXOIII"/>
    <property type="match status" value="1"/>
</dbReference>
<dbReference type="OrthoDB" id="448399at2759"/>
<dbReference type="AlphaFoldDB" id="A0A1E3JIM9"/>
<feature type="compositionally biased region" description="Basic and acidic residues" evidence="4">
    <location>
        <begin position="501"/>
        <end position="546"/>
    </location>
</feature>
<evidence type="ECO:0000313" key="6">
    <source>
        <dbReference type="EMBL" id="ODO00741.1"/>
    </source>
</evidence>
<dbReference type="InterPro" id="IPR013520">
    <property type="entry name" value="Ribonucl_H"/>
</dbReference>
<evidence type="ECO:0000313" key="7">
    <source>
        <dbReference type="Proteomes" id="UP000094819"/>
    </source>
</evidence>
<dbReference type="GO" id="GO:0003676">
    <property type="term" value="F:nucleic acid binding"/>
    <property type="evidence" value="ECO:0007669"/>
    <property type="project" value="InterPro"/>
</dbReference>
<evidence type="ECO:0000256" key="4">
    <source>
        <dbReference type="SAM" id="MobiDB-lite"/>
    </source>
</evidence>
<dbReference type="InterPro" id="IPR036397">
    <property type="entry name" value="RNaseH_sf"/>
</dbReference>
<dbReference type="GeneID" id="30192280"/>
<feature type="region of interest" description="Disordered" evidence="4">
    <location>
        <begin position="26"/>
        <end position="106"/>
    </location>
</feature>
<evidence type="ECO:0000256" key="2">
    <source>
        <dbReference type="ARBA" id="ARBA00022801"/>
    </source>
</evidence>